<evidence type="ECO:0000259" key="8">
    <source>
        <dbReference type="PROSITE" id="PS50893"/>
    </source>
</evidence>
<feature type="transmembrane region" description="Helical" evidence="7">
    <location>
        <begin position="23"/>
        <end position="46"/>
    </location>
</feature>
<dbReference type="PROSITE" id="PS00211">
    <property type="entry name" value="ABC_TRANSPORTER_1"/>
    <property type="match status" value="2"/>
</dbReference>
<dbReference type="InterPro" id="IPR056264">
    <property type="entry name" value="R2_ABCA1-4-like"/>
</dbReference>
<dbReference type="SMART" id="SM00382">
    <property type="entry name" value="AAA"/>
    <property type="match status" value="2"/>
</dbReference>
<feature type="transmembrane region" description="Helical" evidence="7">
    <location>
        <begin position="322"/>
        <end position="346"/>
    </location>
</feature>
<name>A0A0B2VMK3_TOXCA</name>
<keyword evidence="2 7" id="KW-0812">Transmembrane</keyword>
<dbReference type="GO" id="GO:0005319">
    <property type="term" value="F:lipid transporter activity"/>
    <property type="evidence" value="ECO:0007669"/>
    <property type="project" value="TreeGrafter"/>
</dbReference>
<keyword evidence="5 7" id="KW-1133">Transmembrane helix</keyword>
<dbReference type="GO" id="GO:0016887">
    <property type="term" value="F:ATP hydrolysis activity"/>
    <property type="evidence" value="ECO:0007669"/>
    <property type="project" value="InterPro"/>
</dbReference>
<dbReference type="FunFam" id="3.40.50.300:FF:000327">
    <property type="entry name" value="ATP-binding cassette sub-family A member 3"/>
    <property type="match status" value="1"/>
</dbReference>
<dbReference type="FunFam" id="3.40.50.300:FF:000933">
    <property type="entry name" value="ABC transporter A family member 7"/>
    <property type="match status" value="1"/>
</dbReference>
<dbReference type="SUPFAM" id="SSF52540">
    <property type="entry name" value="P-loop containing nucleoside triphosphate hydrolases"/>
    <property type="match status" value="2"/>
</dbReference>
<keyword evidence="3" id="KW-0547">Nucleotide-binding</keyword>
<feature type="transmembrane region" description="Helical" evidence="7">
    <location>
        <begin position="1134"/>
        <end position="1157"/>
    </location>
</feature>
<gene>
    <name evidence="9" type="primary">ABCA3</name>
    <name evidence="9" type="ORF">Tcan_15494</name>
</gene>
<reference evidence="9 10" key="1">
    <citation type="submission" date="2014-11" db="EMBL/GenBank/DDBJ databases">
        <title>Genetic blueprint of the zoonotic pathogen Toxocara canis.</title>
        <authorList>
            <person name="Zhu X.-Q."/>
            <person name="Korhonen P.K."/>
            <person name="Cai H."/>
            <person name="Young N.D."/>
            <person name="Nejsum P."/>
            <person name="von Samson-Himmelstjerna G."/>
            <person name="Boag P.R."/>
            <person name="Tan P."/>
            <person name="Li Q."/>
            <person name="Min J."/>
            <person name="Yang Y."/>
            <person name="Wang X."/>
            <person name="Fang X."/>
            <person name="Hall R.S."/>
            <person name="Hofmann A."/>
            <person name="Sternberg P.W."/>
            <person name="Jex A.R."/>
            <person name="Gasser R.B."/>
        </authorList>
    </citation>
    <scope>NUCLEOTIDE SEQUENCE [LARGE SCALE GENOMIC DNA]</scope>
    <source>
        <strain evidence="9">PN_DK_2014</strain>
    </source>
</reference>
<protein>
    <submittedName>
        <fullName evidence="9">ATP-binding cassette sub-family A member 3</fullName>
    </submittedName>
</protein>
<dbReference type="CDD" id="cd03263">
    <property type="entry name" value="ABC_subfamily_A"/>
    <property type="match status" value="2"/>
</dbReference>
<feature type="transmembrane region" description="Helical" evidence="7">
    <location>
        <begin position="1012"/>
        <end position="1035"/>
    </location>
</feature>
<comment type="caution">
    <text evidence="9">The sequence shown here is derived from an EMBL/GenBank/DDBJ whole genome shotgun (WGS) entry which is preliminary data.</text>
</comment>
<keyword evidence="6 7" id="KW-0472">Membrane</keyword>
<dbReference type="STRING" id="6265.A0A0B2VMK3"/>
<feature type="transmembrane region" description="Helical" evidence="7">
    <location>
        <begin position="1178"/>
        <end position="1202"/>
    </location>
</feature>
<evidence type="ECO:0000256" key="1">
    <source>
        <dbReference type="ARBA" id="ARBA00004141"/>
    </source>
</evidence>
<dbReference type="EMBL" id="JPKZ01001314">
    <property type="protein sequence ID" value="KHN82677.1"/>
    <property type="molecule type" value="Genomic_DNA"/>
</dbReference>
<dbReference type="InterPro" id="IPR026082">
    <property type="entry name" value="ABCA"/>
</dbReference>
<feature type="transmembrane region" description="Helical" evidence="7">
    <location>
        <begin position="401"/>
        <end position="425"/>
    </location>
</feature>
<sequence length="1711" mass="191652">MRPLAQLRLLLWKNFLQQIRSPWFTVLEFVIPLLLIALTFGLMLGLKDKFEKTYDANAYPAWFVQGNALDLIVPPDPTNASGTIVDLTYFLQKSNDDDCVFLNITNDPLDKFDFKIALEIAYTPSNPHIDSIMRKVQEGYTNRNVSGPLLPILGLFLPNGTSALFANLTISTTATVTPQRSEADLVNYMTDSLSSQCGNPLLGGIVFDEKFASDPFTCDQIAYTIRLSNTKRRYKQAFGVGFQPWDTSMDFTLQFFTGPINGKEADGGSPGYWQEGFLTLQRAVDVAITEFLTQKPAIGFGELNVKLQRFPYPEYKTKIIEVGVYILPIVLIFSYMTSVIYIVRTVVTEKENRIKEYMKAMGLSQWVHWIAFFLTNYIKLVFSAFVMSLLLYFVTKQSDPTVAFIFILCYAFNATYFAFAISTLAQSGTTGILLAAVGWLLLFFWFMLFHSFDILSPFSFSIRMLNALNPNIALGFGLGLLSRYETQDSGIHWNMLFEKATPDEPLTFGHMLIMMLVDGLLLVLITWYVEAVNPGGEGVPQKAYFFLLPTYWFPSWGDRKTPITEQEVTQSVYRRHSTNQWHLYGSSKVGRRPSLEHDSPRIEPKAGDQTVAINIVNLSKTYGRRFFRKKGDTRTKAVNNLNLKMYRGQLTALLGHNGAGKSTTFSILTGVGSASSGTAYIEDYDVRTALPQIRKHLGLCPQYNALFGTLTVLEHLEFFCKLKGRRWNDQEAYELLEKLKIEGKANAYAGTLSGGQKRKLSLAIALIGGSEVVMLDEPTSGMDPGARHDTWALIQGEKGKRTILLTTHYMEEADLLADRIAILCRGELQCCGSSMFLKNLYGTGYHLTIAYEKDLKKLDPSNGESDCRLKTFAILKRYCADVIMQSSISFEAVFILSWKHRQRFPELFRELEENCEKLGIASFGVSVTTMEEVFLRVGQLAEEKMIAESQADEGVNNIKLKQPIGHANENICDEKSIAQLRAGRRLYGLSYYRQHIRAMFTKRIIYSFRKSIFFLAQLFVPIGYLALLVWSALVVPAAKEQPLLPITMQPYSTSDQIANVYVQNTTIDLLSKIALPELVDETIRAQNPGASFDLTVSNNISAQILVDTIEVSNHPLPPTIADSLKNKMISSGPALVIGYAVVIAMSMVVSGYAYFLIRESKTNSKHMQEYTNRSEVSMQLVLIMLLFGWAQIPFVYTFSFAFTSPHKGYTLIVMYNIIAGMIGLITVPIIAQAADEDAAYTASMVFSFVFPSYNVGGCFIKIYNNEYGRKACDSVDCSLPLFKNLLTQCCGTVEERVYSDNVLGDSGKKGILIELMYFAAQGILFWFTTLMIEYNWMGKLKSAILRRGVVGSSPFENRVFVSEDKQPISAEDSDVASERNTVEHIDPSSTAVVVKNLQKWYGELCAVDGVTFHVETQCCFGLLGVNGAGKTSTFQMLTGENRISNGDAFINGYNVKNDWQKASATVGYCPQFDAILDEMSGEETLWMFARIRGVHEEDIPSMVEIIVQALGITACAKRPIKTYSGGNKRRLSLGIALVALPDVLLLDEPTTGVDPKARRLIWNVLSKVREQGTALILTSHTMEECEALCTRLAIMVSGRFRCIGSAQHLKSKFGAGYTLLVRLKSIEAVDSIKKEIAIAFPGSTLKEQHVVQLNYELVKREGVTWSSLFERMEQLSARLEIADYSLCQTTLEQVFLEFSRNAMVSRTPNMP</sequence>
<dbReference type="GO" id="GO:0140359">
    <property type="term" value="F:ABC-type transporter activity"/>
    <property type="evidence" value="ECO:0007669"/>
    <property type="project" value="InterPro"/>
</dbReference>
<keyword evidence="10" id="KW-1185">Reference proteome</keyword>
<dbReference type="Pfam" id="PF00005">
    <property type="entry name" value="ABC_tran"/>
    <property type="match status" value="2"/>
</dbReference>
<evidence type="ECO:0000256" key="2">
    <source>
        <dbReference type="ARBA" id="ARBA00022692"/>
    </source>
</evidence>
<feature type="transmembrane region" description="Helical" evidence="7">
    <location>
        <begin position="1238"/>
        <end position="1263"/>
    </location>
</feature>
<accession>A0A0B2VMK3</accession>
<evidence type="ECO:0000256" key="7">
    <source>
        <dbReference type="SAM" id="Phobius"/>
    </source>
</evidence>
<feature type="transmembrane region" description="Helical" evidence="7">
    <location>
        <begin position="1208"/>
        <end position="1231"/>
    </location>
</feature>
<dbReference type="Pfam" id="PF23321">
    <property type="entry name" value="R1_ABCA1"/>
    <property type="match status" value="1"/>
</dbReference>
<feature type="transmembrane region" description="Helical" evidence="7">
    <location>
        <begin position="1315"/>
        <end position="1337"/>
    </location>
</feature>
<feature type="domain" description="ABC transporter" evidence="8">
    <location>
        <begin position="1392"/>
        <end position="1622"/>
    </location>
</feature>
<comment type="subcellular location">
    <subcellularLocation>
        <location evidence="1">Membrane</location>
        <topology evidence="1">Multi-pass membrane protein</topology>
    </subcellularLocation>
</comment>
<dbReference type="Proteomes" id="UP000031036">
    <property type="component" value="Unassembled WGS sequence"/>
</dbReference>
<dbReference type="InterPro" id="IPR013525">
    <property type="entry name" value="ABC2_TM"/>
</dbReference>
<dbReference type="Gene3D" id="3.40.50.300">
    <property type="entry name" value="P-loop containing nucleotide triphosphate hydrolases"/>
    <property type="match status" value="2"/>
</dbReference>
<proteinExistence type="predicted"/>
<evidence type="ECO:0000256" key="4">
    <source>
        <dbReference type="ARBA" id="ARBA00022840"/>
    </source>
</evidence>
<dbReference type="InterPro" id="IPR003439">
    <property type="entry name" value="ABC_transporter-like_ATP-bd"/>
</dbReference>
<feature type="transmembrane region" description="Helical" evidence="7">
    <location>
        <begin position="366"/>
        <end position="394"/>
    </location>
</feature>
<dbReference type="GO" id="GO:0016020">
    <property type="term" value="C:membrane"/>
    <property type="evidence" value="ECO:0007669"/>
    <property type="project" value="UniProtKB-SubCell"/>
</dbReference>
<dbReference type="PANTHER" id="PTHR19229:SF250">
    <property type="entry name" value="ABC TRANSPORTER DOMAIN-CONTAINING PROTEIN-RELATED"/>
    <property type="match status" value="1"/>
</dbReference>
<feature type="transmembrane region" description="Helical" evidence="7">
    <location>
        <begin position="431"/>
        <end position="452"/>
    </location>
</feature>
<dbReference type="GO" id="GO:0005524">
    <property type="term" value="F:ATP binding"/>
    <property type="evidence" value="ECO:0007669"/>
    <property type="project" value="UniProtKB-KW"/>
</dbReference>
<feature type="transmembrane region" description="Helical" evidence="7">
    <location>
        <begin position="508"/>
        <end position="529"/>
    </location>
</feature>
<dbReference type="InterPro" id="IPR003593">
    <property type="entry name" value="AAA+_ATPase"/>
</dbReference>
<dbReference type="OrthoDB" id="10255969at2759"/>
<evidence type="ECO:0000256" key="5">
    <source>
        <dbReference type="ARBA" id="ARBA00022989"/>
    </source>
</evidence>
<evidence type="ECO:0000313" key="10">
    <source>
        <dbReference type="Proteomes" id="UP000031036"/>
    </source>
</evidence>
<evidence type="ECO:0000256" key="6">
    <source>
        <dbReference type="ARBA" id="ARBA00023136"/>
    </source>
</evidence>
<feature type="transmembrane region" description="Helical" evidence="7">
    <location>
        <begin position="464"/>
        <end position="484"/>
    </location>
</feature>
<evidence type="ECO:0000313" key="9">
    <source>
        <dbReference type="EMBL" id="KHN82677.1"/>
    </source>
</evidence>
<feature type="domain" description="ABC transporter" evidence="8">
    <location>
        <begin position="613"/>
        <end position="850"/>
    </location>
</feature>
<dbReference type="PROSITE" id="PS50893">
    <property type="entry name" value="ABC_TRANSPORTER_2"/>
    <property type="match status" value="2"/>
</dbReference>
<keyword evidence="4 9" id="KW-0067">ATP-binding</keyword>
<evidence type="ECO:0000256" key="3">
    <source>
        <dbReference type="ARBA" id="ARBA00022741"/>
    </source>
</evidence>
<organism evidence="9 10">
    <name type="scientific">Toxocara canis</name>
    <name type="common">Canine roundworm</name>
    <dbReference type="NCBI Taxonomy" id="6265"/>
    <lineage>
        <taxon>Eukaryota</taxon>
        <taxon>Metazoa</taxon>
        <taxon>Ecdysozoa</taxon>
        <taxon>Nematoda</taxon>
        <taxon>Chromadorea</taxon>
        <taxon>Rhabditida</taxon>
        <taxon>Spirurina</taxon>
        <taxon>Ascaridomorpha</taxon>
        <taxon>Ascaridoidea</taxon>
        <taxon>Toxocaridae</taxon>
        <taxon>Toxocara</taxon>
    </lineage>
</organism>
<dbReference type="Pfam" id="PF12698">
    <property type="entry name" value="ABC2_membrane_3"/>
    <property type="match status" value="2"/>
</dbReference>
<dbReference type="PANTHER" id="PTHR19229">
    <property type="entry name" value="ATP-BINDING CASSETTE TRANSPORTER SUBFAMILY A ABCA"/>
    <property type="match status" value="1"/>
</dbReference>
<dbReference type="InterPro" id="IPR017871">
    <property type="entry name" value="ABC_transporter-like_CS"/>
</dbReference>
<dbReference type="InterPro" id="IPR027417">
    <property type="entry name" value="P-loop_NTPase"/>
</dbReference>
<dbReference type="OMA" id="QIMGICP"/>